<sequence length="73" mass="7821">LAEEMNIAIDTARLIFGDGTPETIAKNKSTLEGLIKAGQSDLPLLPAVDFNPTSATDVQRTIRLKRLASGMHS</sequence>
<dbReference type="RefSeq" id="WP_305202673.1">
    <property type="nucleotide sequence ID" value="NZ_JAUUIA010001019.1"/>
</dbReference>
<dbReference type="AlphaFoldDB" id="A0AAW8AML1"/>
<gene>
    <name evidence="1" type="ORF">Q6294_32370</name>
</gene>
<protein>
    <submittedName>
        <fullName evidence="1">Uncharacterized protein</fullName>
    </submittedName>
</protein>
<dbReference type="Proteomes" id="UP001244490">
    <property type="component" value="Unassembled WGS sequence"/>
</dbReference>
<evidence type="ECO:0000313" key="1">
    <source>
        <dbReference type="EMBL" id="MDP0971640.1"/>
    </source>
</evidence>
<organism evidence="1 2">
    <name type="scientific">Klebsiella pneumoniae</name>
    <dbReference type="NCBI Taxonomy" id="573"/>
    <lineage>
        <taxon>Bacteria</taxon>
        <taxon>Pseudomonadati</taxon>
        <taxon>Pseudomonadota</taxon>
        <taxon>Gammaproteobacteria</taxon>
        <taxon>Enterobacterales</taxon>
        <taxon>Enterobacteriaceae</taxon>
        <taxon>Klebsiella/Raoultella group</taxon>
        <taxon>Klebsiella</taxon>
        <taxon>Klebsiella pneumoniae complex</taxon>
    </lineage>
</organism>
<accession>A0AAW8AML1</accession>
<comment type="caution">
    <text evidence="1">The sequence shown here is derived from an EMBL/GenBank/DDBJ whole genome shotgun (WGS) entry which is preliminary data.</text>
</comment>
<name>A0AAW8AML1_KLEPN</name>
<evidence type="ECO:0000313" key="2">
    <source>
        <dbReference type="Proteomes" id="UP001244490"/>
    </source>
</evidence>
<proteinExistence type="predicted"/>
<reference evidence="1" key="1">
    <citation type="submission" date="2023-07" db="EMBL/GenBank/DDBJ databases">
        <authorList>
            <person name="Peng Z."/>
        </authorList>
    </citation>
    <scope>NUCLEOTIDE SEQUENCE</scope>
    <source>
        <strain evidence="1">KP219</strain>
    </source>
</reference>
<feature type="non-terminal residue" evidence="1">
    <location>
        <position position="1"/>
    </location>
</feature>
<dbReference type="EMBL" id="JAUUIA010001019">
    <property type="protein sequence ID" value="MDP0971640.1"/>
    <property type="molecule type" value="Genomic_DNA"/>
</dbReference>